<feature type="compositionally biased region" description="Basic residues" evidence="5">
    <location>
        <begin position="208"/>
        <end position="217"/>
    </location>
</feature>
<dbReference type="KEGG" id="mauu:NCTC10437_05581"/>
<evidence type="ECO:0000256" key="2">
    <source>
        <dbReference type="ARBA" id="ARBA00023125"/>
    </source>
</evidence>
<evidence type="ECO:0000256" key="3">
    <source>
        <dbReference type="ARBA" id="ARBA00023163"/>
    </source>
</evidence>
<evidence type="ECO:0000256" key="5">
    <source>
        <dbReference type="SAM" id="MobiDB-lite"/>
    </source>
</evidence>
<feature type="domain" description="HTH tetR-type" evidence="6">
    <location>
        <begin position="15"/>
        <end position="74"/>
    </location>
</feature>
<reference evidence="7 8" key="1">
    <citation type="submission" date="2018-12" db="EMBL/GenBank/DDBJ databases">
        <authorList>
            <consortium name="Pathogen Informatics"/>
        </authorList>
    </citation>
    <scope>NUCLEOTIDE SEQUENCE [LARGE SCALE GENOMIC DNA]</scope>
    <source>
        <strain evidence="7 8">NCTC10437</strain>
    </source>
</reference>
<organism evidence="7 8">
    <name type="scientific">Mycolicibacterium aurum</name>
    <name type="common">Mycobacterium aurum</name>
    <dbReference type="NCBI Taxonomy" id="1791"/>
    <lineage>
        <taxon>Bacteria</taxon>
        <taxon>Bacillati</taxon>
        <taxon>Actinomycetota</taxon>
        <taxon>Actinomycetes</taxon>
        <taxon>Mycobacteriales</taxon>
        <taxon>Mycobacteriaceae</taxon>
        <taxon>Mycolicibacterium</taxon>
    </lineage>
</organism>
<dbReference type="InterPro" id="IPR001647">
    <property type="entry name" value="HTH_TetR"/>
</dbReference>
<keyword evidence="3" id="KW-0804">Transcription</keyword>
<dbReference type="EMBL" id="LR134356">
    <property type="protein sequence ID" value="VEG58549.1"/>
    <property type="molecule type" value="Genomic_DNA"/>
</dbReference>
<dbReference type="AlphaFoldDB" id="A0A3S4VYR7"/>
<dbReference type="PANTHER" id="PTHR30055">
    <property type="entry name" value="HTH-TYPE TRANSCRIPTIONAL REGULATOR RUTR"/>
    <property type="match status" value="1"/>
</dbReference>
<dbReference type="OrthoDB" id="3212503at2"/>
<keyword evidence="1" id="KW-0805">Transcription regulation</keyword>
<feature type="DNA-binding region" description="H-T-H motif" evidence="4">
    <location>
        <begin position="37"/>
        <end position="56"/>
    </location>
</feature>
<dbReference type="InterPro" id="IPR050109">
    <property type="entry name" value="HTH-type_TetR-like_transc_reg"/>
</dbReference>
<dbReference type="PROSITE" id="PS50977">
    <property type="entry name" value="HTH_TETR_2"/>
    <property type="match status" value="1"/>
</dbReference>
<dbReference type="Proteomes" id="UP000279306">
    <property type="component" value="Chromosome"/>
</dbReference>
<name>A0A3S4VYR7_MYCAU</name>
<dbReference type="GO" id="GO:0000976">
    <property type="term" value="F:transcription cis-regulatory region binding"/>
    <property type="evidence" value="ECO:0007669"/>
    <property type="project" value="TreeGrafter"/>
</dbReference>
<dbReference type="Pfam" id="PF00440">
    <property type="entry name" value="TetR_N"/>
    <property type="match status" value="1"/>
</dbReference>
<gene>
    <name evidence="7" type="ORF">NCTC10437_05581</name>
</gene>
<dbReference type="InterPro" id="IPR009057">
    <property type="entry name" value="Homeodomain-like_sf"/>
</dbReference>
<evidence type="ECO:0000259" key="6">
    <source>
        <dbReference type="PROSITE" id="PS50977"/>
    </source>
</evidence>
<evidence type="ECO:0000256" key="1">
    <source>
        <dbReference type="ARBA" id="ARBA00023015"/>
    </source>
</evidence>
<dbReference type="PANTHER" id="PTHR30055:SF234">
    <property type="entry name" value="HTH-TYPE TRANSCRIPTIONAL REGULATOR BETI"/>
    <property type="match status" value="1"/>
</dbReference>
<keyword evidence="8" id="KW-1185">Reference proteome</keyword>
<evidence type="ECO:0000313" key="8">
    <source>
        <dbReference type="Proteomes" id="UP000279306"/>
    </source>
</evidence>
<sequence length="217" mass="23649">MRSHGWGGNTPASDEEAIDRILNAADKIIADRGAAMRIADVARELAVTRQTVYRYFPSTDALLVACAMRSADGFLDQLAAHLRGYTEPAAAMVEGVAFAIEALADDDTIEFLFHQRERGDVIPSITSDTARAFGRALMHRLDVDWEAHGYDEVALDRLNEFGLRSIHSLLLDPGSPPHTGAELRNFLSGWLGPAAARPDLDRPSPAKAGRRRRSAAS</sequence>
<accession>A0A3S4VYR7</accession>
<dbReference type="SUPFAM" id="SSF46689">
    <property type="entry name" value="Homeodomain-like"/>
    <property type="match status" value="1"/>
</dbReference>
<evidence type="ECO:0000313" key="7">
    <source>
        <dbReference type="EMBL" id="VEG58549.1"/>
    </source>
</evidence>
<dbReference type="RefSeq" id="WP_048635457.1">
    <property type="nucleotide sequence ID" value="NZ_CVQQ01000032.1"/>
</dbReference>
<protein>
    <submittedName>
        <fullName evidence="7">TetR family transcriptional regulator</fullName>
    </submittedName>
</protein>
<feature type="region of interest" description="Disordered" evidence="5">
    <location>
        <begin position="195"/>
        <end position="217"/>
    </location>
</feature>
<evidence type="ECO:0000256" key="4">
    <source>
        <dbReference type="PROSITE-ProRule" id="PRU00335"/>
    </source>
</evidence>
<dbReference type="STRING" id="1791.GCA_001049355_05632"/>
<dbReference type="PRINTS" id="PR00455">
    <property type="entry name" value="HTHTETR"/>
</dbReference>
<proteinExistence type="predicted"/>
<dbReference type="Gene3D" id="1.10.357.10">
    <property type="entry name" value="Tetracycline Repressor, domain 2"/>
    <property type="match status" value="1"/>
</dbReference>
<keyword evidence="2 4" id="KW-0238">DNA-binding</keyword>
<dbReference type="GO" id="GO:0003700">
    <property type="term" value="F:DNA-binding transcription factor activity"/>
    <property type="evidence" value="ECO:0007669"/>
    <property type="project" value="TreeGrafter"/>
</dbReference>